<dbReference type="InterPro" id="IPR049553">
    <property type="entry name" value="GdpP-like_PAS"/>
</dbReference>
<feature type="domain" description="GGDEF" evidence="9">
    <location>
        <begin position="173"/>
        <end position="302"/>
    </location>
</feature>
<dbReference type="PANTHER" id="PTHR47618:SF2">
    <property type="entry name" value="CYCLIC-DI-AMP PHOSPHODIESTERASE GDPP"/>
    <property type="match status" value="1"/>
</dbReference>
<dbReference type="EC" id="3.1.4.-" evidence="6"/>
<dbReference type="PROSITE" id="PS50887">
    <property type="entry name" value="GGDEF"/>
    <property type="match status" value="1"/>
</dbReference>
<evidence type="ECO:0000256" key="3">
    <source>
        <dbReference type="ARBA" id="ARBA00022692"/>
    </source>
</evidence>
<organism evidence="10 11">
    <name type="scientific">Ornithinibacillus halophilus</name>
    <dbReference type="NCBI Taxonomy" id="930117"/>
    <lineage>
        <taxon>Bacteria</taxon>
        <taxon>Bacillati</taxon>
        <taxon>Bacillota</taxon>
        <taxon>Bacilli</taxon>
        <taxon>Bacillales</taxon>
        <taxon>Bacillaceae</taxon>
        <taxon>Ornithinibacillus</taxon>
    </lineage>
</organism>
<dbReference type="InterPro" id="IPR038763">
    <property type="entry name" value="DHH_sf"/>
</dbReference>
<dbReference type="EMBL" id="FQVW01000011">
    <property type="protein sequence ID" value="SHF97136.1"/>
    <property type="molecule type" value="Genomic_DNA"/>
</dbReference>
<dbReference type="SUPFAM" id="SSF64182">
    <property type="entry name" value="DHH phosphoesterases"/>
    <property type="match status" value="1"/>
</dbReference>
<evidence type="ECO:0000256" key="5">
    <source>
        <dbReference type="ARBA" id="ARBA00023136"/>
    </source>
</evidence>
<evidence type="ECO:0000313" key="11">
    <source>
        <dbReference type="Proteomes" id="UP000183988"/>
    </source>
</evidence>
<evidence type="ECO:0000256" key="7">
    <source>
        <dbReference type="PIRSR" id="PIRSR026583-50"/>
    </source>
</evidence>
<dbReference type="InterPro" id="IPR003156">
    <property type="entry name" value="DHHA1_dom"/>
</dbReference>
<evidence type="ECO:0000256" key="8">
    <source>
        <dbReference type="SAM" id="Phobius"/>
    </source>
</evidence>
<feature type="binding site" evidence="7">
    <location>
        <position position="421"/>
    </location>
    <ligand>
        <name>Mn(2+)</name>
        <dbReference type="ChEBI" id="CHEBI:29035"/>
        <label>1</label>
    </ligand>
</feature>
<dbReference type="RefSeq" id="WP_072889325.1">
    <property type="nucleotide sequence ID" value="NZ_FQVW01000011.1"/>
</dbReference>
<evidence type="ECO:0000313" key="10">
    <source>
        <dbReference type="EMBL" id="SHF97136.1"/>
    </source>
</evidence>
<keyword evidence="7" id="KW-0479">Metal-binding</keyword>
<feature type="binding site" evidence="7">
    <location>
        <position position="445"/>
    </location>
    <ligand>
        <name>Mn(2+)</name>
        <dbReference type="ChEBI" id="CHEBI:29035"/>
        <label>2</label>
    </ligand>
</feature>
<dbReference type="InterPro" id="IPR000160">
    <property type="entry name" value="GGDEF_dom"/>
</dbReference>
<proteinExistence type="inferred from homology"/>
<comment type="similarity">
    <text evidence="6">Belongs to the GdpP/PdeA phosphodiesterase family.</text>
</comment>
<dbReference type="GO" id="GO:0106409">
    <property type="term" value="F:cyclic-di-AMP phosphodiesterase activity"/>
    <property type="evidence" value="ECO:0007669"/>
    <property type="project" value="RHEA"/>
</dbReference>
<dbReference type="GO" id="GO:0046872">
    <property type="term" value="F:metal ion binding"/>
    <property type="evidence" value="ECO:0007669"/>
    <property type="project" value="UniProtKB-KW"/>
</dbReference>
<feature type="transmembrane region" description="Helical" evidence="8">
    <location>
        <begin position="12"/>
        <end position="28"/>
    </location>
</feature>
<name>A0A1M5G094_9BACI</name>
<feature type="binding site" evidence="7">
    <location>
        <position position="346"/>
    </location>
    <ligand>
        <name>Mn(2+)</name>
        <dbReference type="ChEBI" id="CHEBI:29035"/>
        <label>1</label>
    </ligand>
</feature>
<dbReference type="SMART" id="SM00267">
    <property type="entry name" value="GGDEF"/>
    <property type="match status" value="1"/>
</dbReference>
<dbReference type="GO" id="GO:0005886">
    <property type="term" value="C:plasma membrane"/>
    <property type="evidence" value="ECO:0007669"/>
    <property type="project" value="UniProtKB-SubCell"/>
</dbReference>
<feature type="binding site" evidence="7">
    <location>
        <position position="352"/>
    </location>
    <ligand>
        <name>Mn(2+)</name>
        <dbReference type="ChEBI" id="CHEBI:29035"/>
        <label>2</label>
    </ligand>
</feature>
<feature type="binding site" evidence="7">
    <location>
        <position position="421"/>
    </location>
    <ligand>
        <name>Mn(2+)</name>
        <dbReference type="ChEBI" id="CHEBI:29035"/>
        <label>2</label>
    </ligand>
</feature>
<dbReference type="Gene3D" id="3.90.1640.10">
    <property type="entry name" value="inorganic pyrophosphatase (n-terminal core)"/>
    <property type="match status" value="1"/>
</dbReference>
<accession>A0A1M5G094</accession>
<evidence type="ECO:0000256" key="2">
    <source>
        <dbReference type="ARBA" id="ARBA00022475"/>
    </source>
</evidence>
<dbReference type="FunFam" id="3.90.1640.10:FF:000002">
    <property type="entry name" value="Cyclic-di-AMP phosphodiesterase"/>
    <property type="match status" value="1"/>
</dbReference>
<dbReference type="Gene3D" id="3.10.310.30">
    <property type="match status" value="1"/>
</dbReference>
<evidence type="ECO:0000256" key="6">
    <source>
        <dbReference type="PIRNR" id="PIRNR026583"/>
    </source>
</evidence>
<keyword evidence="6" id="KW-0378">Hydrolase</keyword>
<comment type="catalytic activity">
    <reaction evidence="6">
        <text>3',3'-c-di-AMP + H2O = 5'-O-phosphonoadenylyl-(3'-&gt;5')-adenosine + H(+)</text>
        <dbReference type="Rhea" id="RHEA:54420"/>
        <dbReference type="ChEBI" id="CHEBI:15377"/>
        <dbReference type="ChEBI" id="CHEBI:15378"/>
        <dbReference type="ChEBI" id="CHEBI:71500"/>
        <dbReference type="ChEBI" id="CHEBI:138171"/>
    </reaction>
</comment>
<dbReference type="Pfam" id="PF24898">
    <property type="entry name" value="GGDEF_GdpP"/>
    <property type="match status" value="1"/>
</dbReference>
<reference evidence="10 11" key="1">
    <citation type="submission" date="2016-11" db="EMBL/GenBank/DDBJ databases">
        <authorList>
            <person name="Jaros S."/>
            <person name="Januszkiewicz K."/>
            <person name="Wedrychowicz H."/>
        </authorList>
    </citation>
    <scope>NUCLEOTIDE SEQUENCE [LARGE SCALE GENOMIC DNA]</scope>
    <source>
        <strain evidence="10 11">IBRC-M 10683</strain>
    </source>
</reference>
<comment type="function">
    <text evidence="6">Has phosphodiesterase (PDE) activity against cyclic-di-AMP (c-di-AMP).</text>
</comment>
<keyword evidence="4 8" id="KW-1133">Transmembrane helix</keyword>
<dbReference type="Pfam" id="PF02272">
    <property type="entry name" value="DHHA1"/>
    <property type="match status" value="1"/>
</dbReference>
<feature type="binding site" evidence="7">
    <location>
        <position position="500"/>
    </location>
    <ligand>
        <name>Mn(2+)</name>
        <dbReference type="ChEBI" id="CHEBI:29035"/>
        <label>2</label>
    </ligand>
</feature>
<dbReference type="InterPro" id="IPR014528">
    <property type="entry name" value="GdpP/PdeA"/>
</dbReference>
<keyword evidence="5 6" id="KW-0472">Membrane</keyword>
<dbReference type="Pfam" id="PF01368">
    <property type="entry name" value="DHH"/>
    <property type="match status" value="1"/>
</dbReference>
<gene>
    <name evidence="10" type="ORF">SAMN05216225_101110</name>
</gene>
<dbReference type="Gene3D" id="3.30.450.20">
    <property type="entry name" value="PAS domain"/>
    <property type="match status" value="1"/>
</dbReference>
<dbReference type="InterPro" id="IPR001667">
    <property type="entry name" value="DDH_dom"/>
</dbReference>
<sequence length="658" mass="74209">MAELQKKSTVSKHLWLIYAISIILLGFIWYYEWILGLIMTLLLSASIYYSVRTEQTMINETEKYISTLSYRVKKVGEEALLEMPIGIVLFSEDYVIEWTNPYMNQFAEEDTLVGKSLNVLSETLIPNIKENKDDIWIGLGEYDFETTIKREERLLYLFDRTKQSEIQNLYHNNQTVLFIIYLDNYDEITQNMDDTNKSQLNSEVTSFLNNWSTQNGLYLKRTSQDRFLAVGTKEILDQLEQTKFDILDEMRELNPADQFSPITLSIGIGVGEETLPGLGQLAQSSLDLVLGRGGDQVAIKDEEGKVRFYGGKTNPMEKRTRVRARVISHALKELVVASDKVIIMGHQTPDMDAIGAAIGILNIAQTNGVEGHIVFDPDDVDTAVYRLVEAIKADADLWQHFIDPETAEDLVTSRSLIVIVDTHKPSMVVDKRLLSKTEYKVVIDHHRRGEDFIDNPTLVYMEPYASSTAELVTELLEYQPKGKKLKMLEATALLAGIIVDTKSFTLRTGSRTFDAASYLRAKGADTVLVQQFMKEDLDLYIRRSKLIENAKLYRDSIAIAKAETGDVFSPVLIAQTADTLLTMSGITASFVISERKDGRIGISARSLGDINVQVIMEKMNGGGHLTNAATQIEDTTIEDAESLLVDILDEYYEGRDTE</sequence>
<protein>
    <recommendedName>
        <fullName evidence="6">Cyclic-di-AMP phosphodiesterase</fullName>
        <ecNumber evidence="6">3.1.4.-</ecNumber>
    </recommendedName>
</protein>
<dbReference type="GO" id="GO:0003676">
    <property type="term" value="F:nucleic acid binding"/>
    <property type="evidence" value="ECO:0007669"/>
    <property type="project" value="UniProtKB-UniRule"/>
</dbReference>
<dbReference type="STRING" id="930117.SAMN05216225_101110"/>
<keyword evidence="3 8" id="KW-0812">Transmembrane</keyword>
<evidence type="ECO:0000256" key="4">
    <source>
        <dbReference type="ARBA" id="ARBA00022989"/>
    </source>
</evidence>
<comment type="subcellular location">
    <subcellularLocation>
        <location evidence="1">Cell membrane</location>
        <topology evidence="1">Multi-pass membrane protein</topology>
    </subcellularLocation>
</comment>
<dbReference type="PIRSF" id="PIRSF026583">
    <property type="entry name" value="YybT"/>
    <property type="match status" value="1"/>
</dbReference>
<dbReference type="GO" id="GO:0016787">
    <property type="term" value="F:hydrolase activity"/>
    <property type="evidence" value="ECO:0007669"/>
    <property type="project" value="UniProtKB-UniRule"/>
</dbReference>
<dbReference type="OrthoDB" id="9759476at2"/>
<comment type="cofactor">
    <cofactor evidence="7">
        <name>Mn(2+)</name>
        <dbReference type="ChEBI" id="CHEBI:29035"/>
    </cofactor>
    <text evidence="7">For phosphodiesterase activity, probably binds 2 Mn(2+) per subunit.</text>
</comment>
<dbReference type="InterPro" id="IPR051319">
    <property type="entry name" value="Oligoribo/pAp-PDE_c-di-AMP_PDE"/>
</dbReference>
<evidence type="ECO:0000259" key="9">
    <source>
        <dbReference type="PROSITE" id="PS50887"/>
    </source>
</evidence>
<keyword evidence="7" id="KW-0464">Manganese</keyword>
<dbReference type="PANTHER" id="PTHR47618">
    <property type="entry name" value="BIFUNCTIONAL OLIGORIBONUCLEASE AND PAP PHOSPHATASE NRNA"/>
    <property type="match status" value="1"/>
</dbReference>
<dbReference type="AlphaFoldDB" id="A0A1M5G094"/>
<keyword evidence="2 6" id="KW-1003">Cell membrane</keyword>
<keyword evidence="11" id="KW-1185">Reference proteome</keyword>
<dbReference type="Pfam" id="PF21370">
    <property type="entry name" value="PAS_GdpP"/>
    <property type="match status" value="1"/>
</dbReference>
<dbReference type="Proteomes" id="UP000183988">
    <property type="component" value="Unassembled WGS sequence"/>
</dbReference>
<feature type="binding site" evidence="7">
    <location>
        <position position="350"/>
    </location>
    <ligand>
        <name>Mn(2+)</name>
        <dbReference type="ChEBI" id="CHEBI:29035"/>
        <label>1</label>
    </ligand>
</feature>
<evidence type="ECO:0000256" key="1">
    <source>
        <dbReference type="ARBA" id="ARBA00004651"/>
    </source>
</evidence>